<dbReference type="InterPro" id="IPR052945">
    <property type="entry name" value="Mitotic_Regulator"/>
</dbReference>
<organism evidence="1 2">
    <name type="scientific">Thalassiosira oceanica</name>
    <name type="common">Marine diatom</name>
    <dbReference type="NCBI Taxonomy" id="159749"/>
    <lineage>
        <taxon>Eukaryota</taxon>
        <taxon>Sar</taxon>
        <taxon>Stramenopiles</taxon>
        <taxon>Ochrophyta</taxon>
        <taxon>Bacillariophyta</taxon>
        <taxon>Coscinodiscophyceae</taxon>
        <taxon>Thalassiosirophycidae</taxon>
        <taxon>Thalassiosirales</taxon>
        <taxon>Thalassiosiraceae</taxon>
        <taxon>Thalassiosira</taxon>
    </lineage>
</organism>
<dbReference type="Pfam" id="PF08238">
    <property type="entry name" value="Sel1"/>
    <property type="match status" value="2"/>
</dbReference>
<dbReference type="SUPFAM" id="SSF81901">
    <property type="entry name" value="HCP-like"/>
    <property type="match status" value="1"/>
</dbReference>
<proteinExistence type="predicted"/>
<dbReference type="EMBL" id="AGNL01004636">
    <property type="protein sequence ID" value="EJK73273.1"/>
    <property type="molecule type" value="Genomic_DNA"/>
</dbReference>
<dbReference type="PANTHER" id="PTHR43628">
    <property type="entry name" value="ACTIVATOR OF C KINASE PROTEIN 1-RELATED"/>
    <property type="match status" value="1"/>
</dbReference>
<dbReference type="SMART" id="SM00671">
    <property type="entry name" value="SEL1"/>
    <property type="match status" value="3"/>
</dbReference>
<gene>
    <name evidence="1" type="ORF">THAOC_05112</name>
</gene>
<name>K0T3M6_THAOC</name>
<dbReference type="InterPro" id="IPR011990">
    <property type="entry name" value="TPR-like_helical_dom_sf"/>
</dbReference>
<comment type="caution">
    <text evidence="1">The sequence shown here is derived from an EMBL/GenBank/DDBJ whole genome shotgun (WGS) entry which is preliminary data.</text>
</comment>
<dbReference type="Proteomes" id="UP000266841">
    <property type="component" value="Unassembled WGS sequence"/>
</dbReference>
<reference evidence="1 2" key="1">
    <citation type="journal article" date="2012" name="Genome Biol.">
        <title>Genome and low-iron response of an oceanic diatom adapted to chronic iron limitation.</title>
        <authorList>
            <person name="Lommer M."/>
            <person name="Specht M."/>
            <person name="Roy A.S."/>
            <person name="Kraemer L."/>
            <person name="Andreson R."/>
            <person name="Gutowska M.A."/>
            <person name="Wolf J."/>
            <person name="Bergner S.V."/>
            <person name="Schilhabel M.B."/>
            <person name="Klostermeier U.C."/>
            <person name="Beiko R.G."/>
            <person name="Rosenstiel P."/>
            <person name="Hippler M."/>
            <person name="Laroche J."/>
        </authorList>
    </citation>
    <scope>NUCLEOTIDE SEQUENCE [LARGE SCALE GENOMIC DNA]</scope>
    <source>
        <strain evidence="1 2">CCMP1005</strain>
    </source>
</reference>
<sequence>MKTVCDGCCHAATKGGFGVSCPFCRAPPPESQGEAFGMIQKRVAAKDPEAIVELGEMHNSGLCGMEKDVPRAIELWTEAAELGSTTALFKMGSAYYSGEGVARDETKGIGHWESAAMQGHAASRAKLGCVELQNGNCDRAVRHLMISAKMGHKKSLDVFKGMFTDGLGTKAQYAEALKGYQDAMEEMKVPSVTNQWHQDMVMN</sequence>
<evidence type="ECO:0000313" key="2">
    <source>
        <dbReference type="Proteomes" id="UP000266841"/>
    </source>
</evidence>
<dbReference type="PANTHER" id="PTHR43628:SF1">
    <property type="entry name" value="CHITIN SYNTHASE REGULATORY FACTOR 2-RELATED"/>
    <property type="match status" value="1"/>
</dbReference>
<dbReference type="OrthoDB" id="77593at2759"/>
<dbReference type="InterPro" id="IPR006597">
    <property type="entry name" value="Sel1-like"/>
</dbReference>
<accession>K0T3M6</accession>
<protein>
    <submittedName>
        <fullName evidence="1">Uncharacterized protein</fullName>
    </submittedName>
</protein>
<dbReference type="AlphaFoldDB" id="K0T3M6"/>
<dbReference type="Gene3D" id="1.25.40.10">
    <property type="entry name" value="Tetratricopeptide repeat domain"/>
    <property type="match status" value="1"/>
</dbReference>
<keyword evidence="2" id="KW-1185">Reference proteome</keyword>
<evidence type="ECO:0000313" key="1">
    <source>
        <dbReference type="EMBL" id="EJK73273.1"/>
    </source>
</evidence>